<keyword evidence="2" id="KW-1133">Transmembrane helix</keyword>
<dbReference type="Proteomes" id="UP000197032">
    <property type="component" value="Unassembled WGS sequence"/>
</dbReference>
<keyword evidence="2" id="KW-0472">Membrane</keyword>
<comment type="caution">
    <text evidence="3">The sequence shown here is derived from an EMBL/GenBank/DDBJ whole genome shotgun (WGS) entry which is preliminary data.</text>
</comment>
<feature type="region of interest" description="Disordered" evidence="1">
    <location>
        <begin position="214"/>
        <end position="233"/>
    </location>
</feature>
<dbReference type="OrthoDB" id="1793330at2"/>
<proteinExistence type="predicted"/>
<evidence type="ECO:0000313" key="3">
    <source>
        <dbReference type="EMBL" id="GAW93735.1"/>
    </source>
</evidence>
<dbReference type="AlphaFoldDB" id="A0A1Z5HWN9"/>
<dbReference type="RefSeq" id="WP_088554811.1">
    <property type="nucleotide sequence ID" value="NZ_BDGJ01000168.1"/>
</dbReference>
<feature type="transmembrane region" description="Helical" evidence="2">
    <location>
        <begin position="242"/>
        <end position="261"/>
    </location>
</feature>
<accession>A0A1Z5HWN9</accession>
<dbReference type="EMBL" id="BDGJ01000168">
    <property type="protein sequence ID" value="GAW93735.1"/>
    <property type="molecule type" value="Genomic_DNA"/>
</dbReference>
<gene>
    <name evidence="3" type="ORF">KKC1_28630</name>
</gene>
<evidence type="ECO:0000256" key="1">
    <source>
        <dbReference type="SAM" id="MobiDB-lite"/>
    </source>
</evidence>
<reference evidence="4" key="1">
    <citation type="journal article" date="2017" name="Appl. Environ. Microbiol.">
        <title>Genomic analysis of Calderihabitans maritimus KKC1, a thermophilic hydrogenogenic carboxydotrophic bacterium isolated from marine sediment.</title>
        <authorList>
            <person name="Omae K."/>
            <person name="Yoneda Y."/>
            <person name="Fukuyama Y."/>
            <person name="Yoshida T."/>
            <person name="Sako Y."/>
        </authorList>
    </citation>
    <scope>NUCLEOTIDE SEQUENCE [LARGE SCALE GENOMIC DNA]</scope>
    <source>
        <strain evidence="4">KKC1</strain>
    </source>
</reference>
<evidence type="ECO:0000256" key="2">
    <source>
        <dbReference type="SAM" id="Phobius"/>
    </source>
</evidence>
<organism evidence="3 4">
    <name type="scientific">Calderihabitans maritimus</name>
    <dbReference type="NCBI Taxonomy" id="1246530"/>
    <lineage>
        <taxon>Bacteria</taxon>
        <taxon>Bacillati</taxon>
        <taxon>Bacillota</taxon>
        <taxon>Clostridia</taxon>
        <taxon>Neomoorellales</taxon>
        <taxon>Calderihabitantaceae</taxon>
        <taxon>Calderihabitans</taxon>
    </lineage>
</organism>
<protein>
    <submittedName>
        <fullName evidence="3">Uncharacterized protein</fullName>
    </submittedName>
</protein>
<name>A0A1Z5HWN9_9FIRM</name>
<keyword evidence="4" id="KW-1185">Reference proteome</keyword>
<evidence type="ECO:0000313" key="4">
    <source>
        <dbReference type="Proteomes" id="UP000197032"/>
    </source>
</evidence>
<feature type="region of interest" description="Disordered" evidence="1">
    <location>
        <begin position="268"/>
        <end position="303"/>
    </location>
</feature>
<sequence length="330" mass="37185">MVKSRIKRTIISILISVVMVSYFLTPAVAEEKTLTMKQLYYSIWPEYDKPQVLVIYTGTFVNNTGQPFSGELEYNIPKGAQINMVCETEKGMLCQRYITKDMGDYTKVIWKPSRTIQPGEEFPVMFEYYIDYLKGQGPEKSFEHIFRPAFPIENLSVEIRQPADSSNFKLEPEPQASQNDVQSGVQFTNYYYSFTNLTPEDQLTFKVSYTRETNKPSVTTNTNTNSGGQADTASVTPVNTTVIVLLAAFLIVLAAFLVYAINANRAGTAAQSSRSKSKKRGKSGPTGKKAGGSQDKEDLKKQKRKLRQMLLDGKISEETYQQLLAELEEE</sequence>
<keyword evidence="2" id="KW-0812">Transmembrane</keyword>